<gene>
    <name evidence="6" type="ORF">SAMN05660652_03162</name>
</gene>
<keyword evidence="7" id="KW-1185">Reference proteome</keyword>
<evidence type="ECO:0000313" key="6">
    <source>
        <dbReference type="EMBL" id="SDI28414.1"/>
    </source>
</evidence>
<reference evidence="6 7" key="1">
    <citation type="submission" date="2016-10" db="EMBL/GenBank/DDBJ databases">
        <authorList>
            <person name="de Groot N.N."/>
        </authorList>
    </citation>
    <scope>NUCLEOTIDE SEQUENCE [LARGE SCALE GENOMIC DNA]</scope>
    <source>
        <strain evidence="6 7">DSM 5885</strain>
    </source>
</reference>
<keyword evidence="3" id="KW-0804">Transcription</keyword>
<dbReference type="PANTHER" id="PTHR30136">
    <property type="entry name" value="HELIX-TURN-HELIX TRANSCRIPTIONAL REGULATOR, ICLR FAMILY"/>
    <property type="match status" value="1"/>
</dbReference>
<dbReference type="Pfam" id="PF09339">
    <property type="entry name" value="HTH_IclR"/>
    <property type="match status" value="1"/>
</dbReference>
<dbReference type="InterPro" id="IPR005471">
    <property type="entry name" value="Tscrpt_reg_IclR_N"/>
</dbReference>
<dbReference type="AlphaFoldDB" id="A0A1G8JAW1"/>
<dbReference type="STRING" id="83767.SAMN05660652_03162"/>
<dbReference type="FunFam" id="1.10.10.10:FF:000056">
    <property type="entry name" value="IclR family transcriptional regulator"/>
    <property type="match status" value="1"/>
</dbReference>
<feature type="domain" description="IclR-ED" evidence="5">
    <location>
        <begin position="69"/>
        <end position="257"/>
    </location>
</feature>
<evidence type="ECO:0000256" key="3">
    <source>
        <dbReference type="ARBA" id="ARBA00023163"/>
    </source>
</evidence>
<sequence length="274" mass="29927">MANLSVSSVERGLAILELLVDHADGLQISAIAQHLSLPLSATHRLLQALANRHYVRQDRFSDRYVLTLKLGSIGLRQLAGMNVTEAAQPILDDLARQTGEFVRLAVVEDDEMTWVAKSQGATGAIRCDPISGRHVPLHTTAMGKAWLASLPEKEAIARVVERGFGSELLGPNAVRTVAQLRREIRATRTQGFGINEQESELGLSAIAMLVKDPTKANHVVGAVSIGGPTFRLDRARLVAFAAPLHEAIRRIEEIWPIRSQSIFTAQRADSSFHI</sequence>
<dbReference type="Pfam" id="PF01614">
    <property type="entry name" value="IclR_C"/>
    <property type="match status" value="1"/>
</dbReference>
<dbReference type="Proteomes" id="UP000198607">
    <property type="component" value="Unassembled WGS sequence"/>
</dbReference>
<evidence type="ECO:0000313" key="7">
    <source>
        <dbReference type="Proteomes" id="UP000198607"/>
    </source>
</evidence>
<dbReference type="RefSeq" id="WP_091938899.1">
    <property type="nucleotide sequence ID" value="NZ_FNCY01000016.1"/>
</dbReference>
<dbReference type="GO" id="GO:0045892">
    <property type="term" value="P:negative regulation of DNA-templated transcription"/>
    <property type="evidence" value="ECO:0007669"/>
    <property type="project" value="TreeGrafter"/>
</dbReference>
<protein>
    <submittedName>
        <fullName evidence="6">Transcriptional regulator, IclR family</fullName>
    </submittedName>
</protein>
<dbReference type="PANTHER" id="PTHR30136:SF35">
    <property type="entry name" value="HTH-TYPE TRANSCRIPTIONAL REGULATOR RV1719"/>
    <property type="match status" value="1"/>
</dbReference>
<organism evidence="6 7">
    <name type="scientific">Propionivibrio dicarboxylicus</name>
    <dbReference type="NCBI Taxonomy" id="83767"/>
    <lineage>
        <taxon>Bacteria</taxon>
        <taxon>Pseudomonadati</taxon>
        <taxon>Pseudomonadota</taxon>
        <taxon>Betaproteobacteria</taxon>
        <taxon>Rhodocyclales</taxon>
        <taxon>Rhodocyclaceae</taxon>
        <taxon>Propionivibrio</taxon>
    </lineage>
</organism>
<dbReference type="PROSITE" id="PS51078">
    <property type="entry name" value="ICLR_ED"/>
    <property type="match status" value="1"/>
</dbReference>
<dbReference type="GO" id="GO:0003700">
    <property type="term" value="F:DNA-binding transcription factor activity"/>
    <property type="evidence" value="ECO:0007669"/>
    <property type="project" value="TreeGrafter"/>
</dbReference>
<dbReference type="Gene3D" id="3.30.450.40">
    <property type="match status" value="1"/>
</dbReference>
<evidence type="ECO:0000256" key="2">
    <source>
        <dbReference type="ARBA" id="ARBA00023125"/>
    </source>
</evidence>
<name>A0A1G8JAW1_9RHOO</name>
<dbReference type="InterPro" id="IPR029016">
    <property type="entry name" value="GAF-like_dom_sf"/>
</dbReference>
<dbReference type="SUPFAM" id="SSF46785">
    <property type="entry name" value="Winged helix' DNA-binding domain"/>
    <property type="match status" value="1"/>
</dbReference>
<keyword evidence="2" id="KW-0238">DNA-binding</keyword>
<dbReference type="SUPFAM" id="SSF55781">
    <property type="entry name" value="GAF domain-like"/>
    <property type="match status" value="1"/>
</dbReference>
<dbReference type="Gene3D" id="1.10.10.10">
    <property type="entry name" value="Winged helix-like DNA-binding domain superfamily/Winged helix DNA-binding domain"/>
    <property type="match status" value="1"/>
</dbReference>
<keyword evidence="1" id="KW-0805">Transcription regulation</keyword>
<dbReference type="InterPro" id="IPR036390">
    <property type="entry name" value="WH_DNA-bd_sf"/>
</dbReference>
<feature type="domain" description="HTH iclR-type" evidence="4">
    <location>
        <begin position="6"/>
        <end position="68"/>
    </location>
</feature>
<dbReference type="GO" id="GO:0003677">
    <property type="term" value="F:DNA binding"/>
    <property type="evidence" value="ECO:0007669"/>
    <property type="project" value="UniProtKB-KW"/>
</dbReference>
<dbReference type="SMART" id="SM00346">
    <property type="entry name" value="HTH_ICLR"/>
    <property type="match status" value="1"/>
</dbReference>
<dbReference type="InterPro" id="IPR036388">
    <property type="entry name" value="WH-like_DNA-bd_sf"/>
</dbReference>
<dbReference type="OrthoDB" id="9807558at2"/>
<evidence type="ECO:0000259" key="5">
    <source>
        <dbReference type="PROSITE" id="PS51078"/>
    </source>
</evidence>
<accession>A0A1G8JAW1</accession>
<evidence type="ECO:0000256" key="1">
    <source>
        <dbReference type="ARBA" id="ARBA00023015"/>
    </source>
</evidence>
<dbReference type="InterPro" id="IPR014757">
    <property type="entry name" value="Tscrpt_reg_IclR_C"/>
</dbReference>
<proteinExistence type="predicted"/>
<dbReference type="InterPro" id="IPR050707">
    <property type="entry name" value="HTH_MetabolicPath_Reg"/>
</dbReference>
<dbReference type="PROSITE" id="PS51077">
    <property type="entry name" value="HTH_ICLR"/>
    <property type="match status" value="1"/>
</dbReference>
<dbReference type="EMBL" id="FNCY01000016">
    <property type="protein sequence ID" value="SDI28414.1"/>
    <property type="molecule type" value="Genomic_DNA"/>
</dbReference>
<evidence type="ECO:0000259" key="4">
    <source>
        <dbReference type="PROSITE" id="PS51077"/>
    </source>
</evidence>